<dbReference type="EMBL" id="JAAAIP010001183">
    <property type="protein sequence ID" value="KAG0309590.1"/>
    <property type="molecule type" value="Genomic_DNA"/>
</dbReference>
<sequence length="162" mass="17194">MASQKSRTKSLTSSSTRIATCYAFAEKYNITFEQLQLWNTGLHLTCDNLIKKNIMCIQGPAETTGLTQETTNTDTSLKPMATANLPVVAPKDVKTLEAQNTNTAKMEAANANPQSLPSGGNLFPNLIKDMALKSGGARSSSTASATTSDPQVLDTAPQVAQV</sequence>
<proteinExistence type="predicted"/>
<dbReference type="PROSITE" id="PS51782">
    <property type="entry name" value="LYSM"/>
    <property type="match status" value="1"/>
</dbReference>
<comment type="caution">
    <text evidence="3">The sequence shown here is derived from an EMBL/GenBank/DDBJ whole genome shotgun (WGS) entry which is preliminary data.</text>
</comment>
<protein>
    <recommendedName>
        <fullName evidence="2">LysM domain-containing protein</fullName>
    </recommendedName>
</protein>
<dbReference type="InterPro" id="IPR036779">
    <property type="entry name" value="LysM_dom_sf"/>
</dbReference>
<feature type="region of interest" description="Disordered" evidence="1">
    <location>
        <begin position="133"/>
        <end position="162"/>
    </location>
</feature>
<evidence type="ECO:0000313" key="4">
    <source>
        <dbReference type="Proteomes" id="UP000738325"/>
    </source>
</evidence>
<reference evidence="3" key="1">
    <citation type="journal article" date="2020" name="Fungal Divers.">
        <title>Resolving the Mortierellaceae phylogeny through synthesis of multi-gene phylogenetics and phylogenomics.</title>
        <authorList>
            <person name="Vandepol N."/>
            <person name="Liber J."/>
            <person name="Desiro A."/>
            <person name="Na H."/>
            <person name="Kennedy M."/>
            <person name="Barry K."/>
            <person name="Grigoriev I.V."/>
            <person name="Miller A.N."/>
            <person name="O'Donnell K."/>
            <person name="Stajich J.E."/>
            <person name="Bonito G."/>
        </authorList>
    </citation>
    <scope>NUCLEOTIDE SEQUENCE</scope>
    <source>
        <strain evidence="3">REB-010B</strain>
    </source>
</reference>
<keyword evidence="4" id="KW-1185">Reference proteome</keyword>
<dbReference type="Gene3D" id="3.10.350.10">
    <property type="entry name" value="LysM domain"/>
    <property type="match status" value="1"/>
</dbReference>
<name>A0A9P6R1A4_9FUNG</name>
<evidence type="ECO:0000313" key="3">
    <source>
        <dbReference type="EMBL" id="KAG0309590.1"/>
    </source>
</evidence>
<organism evidence="3 4">
    <name type="scientific">Dissophora globulifera</name>
    <dbReference type="NCBI Taxonomy" id="979702"/>
    <lineage>
        <taxon>Eukaryota</taxon>
        <taxon>Fungi</taxon>
        <taxon>Fungi incertae sedis</taxon>
        <taxon>Mucoromycota</taxon>
        <taxon>Mortierellomycotina</taxon>
        <taxon>Mortierellomycetes</taxon>
        <taxon>Mortierellales</taxon>
        <taxon>Mortierellaceae</taxon>
        <taxon>Dissophora</taxon>
    </lineage>
</organism>
<dbReference type="Pfam" id="PF01476">
    <property type="entry name" value="LysM"/>
    <property type="match status" value="1"/>
</dbReference>
<feature type="domain" description="LysM" evidence="2">
    <location>
        <begin position="9"/>
        <end position="57"/>
    </location>
</feature>
<evidence type="ECO:0000256" key="1">
    <source>
        <dbReference type="SAM" id="MobiDB-lite"/>
    </source>
</evidence>
<dbReference type="Proteomes" id="UP000738325">
    <property type="component" value="Unassembled WGS sequence"/>
</dbReference>
<accession>A0A9P6R1A4</accession>
<dbReference type="InterPro" id="IPR018392">
    <property type="entry name" value="LysM"/>
</dbReference>
<feature type="compositionally biased region" description="Low complexity" evidence="1">
    <location>
        <begin position="134"/>
        <end position="148"/>
    </location>
</feature>
<dbReference type="CDD" id="cd00118">
    <property type="entry name" value="LysM"/>
    <property type="match status" value="1"/>
</dbReference>
<evidence type="ECO:0000259" key="2">
    <source>
        <dbReference type="PROSITE" id="PS51782"/>
    </source>
</evidence>
<gene>
    <name evidence="3" type="ORF">BGZ99_000830</name>
</gene>
<dbReference type="AlphaFoldDB" id="A0A9P6R1A4"/>